<feature type="region of interest" description="Disordered" evidence="1">
    <location>
        <begin position="205"/>
        <end position="228"/>
    </location>
</feature>
<evidence type="ECO:0000256" key="2">
    <source>
        <dbReference type="SAM" id="Phobius"/>
    </source>
</evidence>
<dbReference type="InterPro" id="IPR040888">
    <property type="entry name" value="PilN_bio_d"/>
</dbReference>
<dbReference type="EMBL" id="CP158299">
    <property type="protein sequence ID" value="XBV84340.1"/>
    <property type="molecule type" value="Genomic_DNA"/>
</dbReference>
<dbReference type="RefSeq" id="WP_350242378.1">
    <property type="nucleotide sequence ID" value="NZ_CP158299.1"/>
</dbReference>
<dbReference type="Gene3D" id="3.30.70.2830">
    <property type="match status" value="1"/>
</dbReference>
<dbReference type="PANTHER" id="PTHR40278">
    <property type="entry name" value="DNA UTILIZATION PROTEIN HOFN"/>
    <property type="match status" value="1"/>
</dbReference>
<proteinExistence type="predicted"/>
<dbReference type="KEGG" id="dsc:ABOD76_12905"/>
<organism evidence="4">
    <name type="scientific">Deinococcus sonorensis KR-87</name>
    <dbReference type="NCBI Taxonomy" id="694439"/>
    <lineage>
        <taxon>Bacteria</taxon>
        <taxon>Thermotogati</taxon>
        <taxon>Deinococcota</taxon>
        <taxon>Deinococci</taxon>
        <taxon>Deinococcales</taxon>
        <taxon>Deinococcaceae</taxon>
        <taxon>Deinococcus</taxon>
    </lineage>
</organism>
<sequence length="228" mass="24517">MVEINLLPAQYRKRNEPNAWRYASMALVPLTVLGLLIPSVVIGTIQGNVQRELDATNGQLTALQPAKREYDDLNRQKTELQQVTAVADTLQASKTYWSSDLARMINALPSTKGVALTTLTMRTVDSNTQTNHQQQGLYDGKMVSKEFDLTGQASSTQTLVEFLNAFENNPNFGVNFRSAQRGEAGASSTGTEPYTFNATVGLVSQAATPSTPSTPVQSSTGAGTGGQN</sequence>
<keyword evidence="2" id="KW-1133">Transmembrane helix</keyword>
<evidence type="ECO:0000259" key="3">
    <source>
        <dbReference type="Pfam" id="PF18222"/>
    </source>
</evidence>
<feature type="domain" description="PilN biogenesis protein dimerization" evidence="3">
    <location>
        <begin position="97"/>
        <end position="203"/>
    </location>
</feature>
<dbReference type="InterPro" id="IPR052534">
    <property type="entry name" value="Extracell_DNA_Util/SecSys_Comp"/>
</dbReference>
<keyword evidence="2" id="KW-0472">Membrane</keyword>
<dbReference type="AlphaFoldDB" id="A0AAU7U756"/>
<dbReference type="Pfam" id="PF18222">
    <property type="entry name" value="PilN_bio_d"/>
    <property type="match status" value="1"/>
</dbReference>
<dbReference type="PANTHER" id="PTHR40278:SF1">
    <property type="entry name" value="DNA UTILIZATION PROTEIN HOFN"/>
    <property type="match status" value="1"/>
</dbReference>
<reference evidence="4" key="1">
    <citation type="submission" date="2024-06" db="EMBL/GenBank/DDBJ databases">
        <title>Draft Genome Sequence of Deinococcus sonorensis Type Strain KR-87, a Biofilm Producing Representative of the Genus Deinococcus.</title>
        <authorList>
            <person name="Boren L.S."/>
            <person name="Grosso R.A."/>
            <person name="Hugenberg-Cox A.N."/>
            <person name="Hill J.T.E."/>
            <person name="Albert C.M."/>
            <person name="Tuohy J.M."/>
        </authorList>
    </citation>
    <scope>NUCLEOTIDE SEQUENCE</scope>
    <source>
        <strain evidence="4">KR-87</strain>
    </source>
</reference>
<evidence type="ECO:0000256" key="1">
    <source>
        <dbReference type="SAM" id="MobiDB-lite"/>
    </source>
</evidence>
<feature type="compositionally biased region" description="Low complexity" evidence="1">
    <location>
        <begin position="205"/>
        <end position="220"/>
    </location>
</feature>
<evidence type="ECO:0000313" key="4">
    <source>
        <dbReference type="EMBL" id="XBV84340.1"/>
    </source>
</evidence>
<accession>A0AAU7U756</accession>
<gene>
    <name evidence="4" type="ORF">ABOD76_12905</name>
</gene>
<keyword evidence="2" id="KW-0812">Transmembrane</keyword>
<protein>
    <submittedName>
        <fullName evidence="4">Fimbrial assembly protein</fullName>
    </submittedName>
</protein>
<feature type="transmembrane region" description="Helical" evidence="2">
    <location>
        <begin position="20"/>
        <end position="42"/>
    </location>
</feature>
<name>A0AAU7U756_9DEIO</name>